<feature type="transmembrane region" description="Helical" evidence="1">
    <location>
        <begin position="75"/>
        <end position="93"/>
    </location>
</feature>
<dbReference type="RefSeq" id="WP_380022007.1">
    <property type="nucleotide sequence ID" value="NZ_JBHSHD010000010.1"/>
</dbReference>
<dbReference type="EMBL" id="JBHSHD010000010">
    <property type="protein sequence ID" value="MFC4821736.1"/>
    <property type="molecule type" value="Genomic_DNA"/>
</dbReference>
<protein>
    <submittedName>
        <fullName evidence="2">Uncharacterized protein</fullName>
    </submittedName>
</protein>
<keyword evidence="1" id="KW-0472">Membrane</keyword>
<organism evidence="2 3">
    <name type="scientific">Dokdonella ginsengisoli</name>
    <dbReference type="NCBI Taxonomy" id="363846"/>
    <lineage>
        <taxon>Bacteria</taxon>
        <taxon>Pseudomonadati</taxon>
        <taxon>Pseudomonadota</taxon>
        <taxon>Gammaproteobacteria</taxon>
        <taxon>Lysobacterales</taxon>
        <taxon>Rhodanobacteraceae</taxon>
        <taxon>Dokdonella</taxon>
    </lineage>
</organism>
<name>A0ABV9QY84_9GAMM</name>
<keyword evidence="3" id="KW-1185">Reference proteome</keyword>
<accession>A0ABV9QY84</accession>
<evidence type="ECO:0000313" key="3">
    <source>
        <dbReference type="Proteomes" id="UP001595886"/>
    </source>
</evidence>
<proteinExistence type="predicted"/>
<gene>
    <name evidence="2" type="ORF">ACFO6Q_15520</name>
</gene>
<dbReference type="Proteomes" id="UP001595886">
    <property type="component" value="Unassembled WGS sequence"/>
</dbReference>
<evidence type="ECO:0000256" key="1">
    <source>
        <dbReference type="SAM" id="Phobius"/>
    </source>
</evidence>
<feature type="transmembrane region" description="Helical" evidence="1">
    <location>
        <begin position="45"/>
        <end position="63"/>
    </location>
</feature>
<sequence>MNRAIFCGALVLALLPGSGWAIPVEPDVGKQASDVFGELLGELTGLFVVATVMESALSLLFQWRLYREFFNGHAVKTVVIVAIGYFVVVHFDYDIFDRIVRIARGASTVSESAGDAKISRFLSACVLAGGSAAVNQLFKALGLRSPVDPEQEKPKPPSDRAWVSVKVNRKMAVGDIQIHIEKVGIPNAGNGAPLSRGIAGIVGVRKNILKRLKEVFFADLDRLPPYGGIAVEAGPVYRIWVEGTLDDGSGIPPRSVTNELYRGAFFGRSIINFVADL</sequence>
<keyword evidence="1" id="KW-0812">Transmembrane</keyword>
<evidence type="ECO:0000313" key="2">
    <source>
        <dbReference type="EMBL" id="MFC4821736.1"/>
    </source>
</evidence>
<comment type="caution">
    <text evidence="2">The sequence shown here is derived from an EMBL/GenBank/DDBJ whole genome shotgun (WGS) entry which is preliminary data.</text>
</comment>
<keyword evidence="1" id="KW-1133">Transmembrane helix</keyword>
<reference evidence="3" key="1">
    <citation type="journal article" date="2019" name="Int. J. Syst. Evol. Microbiol.">
        <title>The Global Catalogue of Microorganisms (GCM) 10K type strain sequencing project: providing services to taxonomists for standard genome sequencing and annotation.</title>
        <authorList>
            <consortium name="The Broad Institute Genomics Platform"/>
            <consortium name="The Broad Institute Genome Sequencing Center for Infectious Disease"/>
            <person name="Wu L."/>
            <person name="Ma J."/>
        </authorList>
    </citation>
    <scope>NUCLEOTIDE SEQUENCE [LARGE SCALE GENOMIC DNA]</scope>
    <source>
        <strain evidence="3">CCUG 30340</strain>
    </source>
</reference>